<evidence type="ECO:0000256" key="10">
    <source>
        <dbReference type="SAM" id="Phobius"/>
    </source>
</evidence>
<sequence length="52" mass="6174">MFIQPNKPTPEEREEQRRKTWNSFASFILTVVVIRVAPFVIDYASKFSRQTN</sequence>
<evidence type="ECO:0000313" key="12">
    <source>
        <dbReference type="Proteomes" id="UP000265703"/>
    </source>
</evidence>
<comment type="similarity">
    <text evidence="9">Belongs to the Tom5 family.</text>
</comment>
<keyword evidence="4" id="KW-1000">Mitochondrion outer membrane</keyword>
<gene>
    <name evidence="11" type="ORF">C1645_815531</name>
</gene>
<keyword evidence="3 10" id="KW-0812">Transmembrane</keyword>
<comment type="subcellular location">
    <subcellularLocation>
        <location evidence="1">Mitochondrion outer membrane</location>
        <topology evidence="1">Single-pass membrane protein</topology>
    </subcellularLocation>
</comment>
<accession>A0A397TMU4</accession>
<dbReference type="AlphaFoldDB" id="A0A397TMU4"/>
<evidence type="ECO:0000256" key="8">
    <source>
        <dbReference type="ARBA" id="ARBA00023136"/>
    </source>
</evidence>
<dbReference type="GO" id="GO:0015031">
    <property type="term" value="P:protein transport"/>
    <property type="evidence" value="ECO:0007669"/>
    <property type="project" value="UniProtKB-KW"/>
</dbReference>
<dbReference type="EMBL" id="QKYT01000046">
    <property type="protein sequence ID" value="RIA96351.1"/>
    <property type="molecule type" value="Genomic_DNA"/>
</dbReference>
<feature type="transmembrane region" description="Helical" evidence="10">
    <location>
        <begin position="21"/>
        <end position="41"/>
    </location>
</feature>
<dbReference type="Pfam" id="PF10642">
    <property type="entry name" value="Tom5"/>
    <property type="match status" value="1"/>
</dbReference>
<organism evidence="11 12">
    <name type="scientific">Glomus cerebriforme</name>
    <dbReference type="NCBI Taxonomy" id="658196"/>
    <lineage>
        <taxon>Eukaryota</taxon>
        <taxon>Fungi</taxon>
        <taxon>Fungi incertae sedis</taxon>
        <taxon>Mucoromycota</taxon>
        <taxon>Glomeromycotina</taxon>
        <taxon>Glomeromycetes</taxon>
        <taxon>Glomerales</taxon>
        <taxon>Glomeraceae</taxon>
        <taxon>Glomus</taxon>
    </lineage>
</organism>
<dbReference type="GO" id="GO:0005741">
    <property type="term" value="C:mitochondrial outer membrane"/>
    <property type="evidence" value="ECO:0007669"/>
    <property type="project" value="UniProtKB-SubCell"/>
</dbReference>
<dbReference type="Proteomes" id="UP000265703">
    <property type="component" value="Unassembled WGS sequence"/>
</dbReference>
<evidence type="ECO:0000256" key="9">
    <source>
        <dbReference type="ARBA" id="ARBA00025716"/>
    </source>
</evidence>
<dbReference type="InterPro" id="IPR019603">
    <property type="entry name" value="Tom5"/>
</dbReference>
<evidence type="ECO:0000256" key="4">
    <source>
        <dbReference type="ARBA" id="ARBA00022787"/>
    </source>
</evidence>
<keyword evidence="8 10" id="KW-0472">Membrane</keyword>
<protein>
    <submittedName>
        <fullName evidence="11">Uncharacterized protein</fullName>
    </submittedName>
</protein>
<dbReference type="GO" id="GO:0006626">
    <property type="term" value="P:protein targeting to mitochondrion"/>
    <property type="evidence" value="ECO:0007669"/>
    <property type="project" value="UniProtKB-ARBA"/>
</dbReference>
<evidence type="ECO:0000256" key="6">
    <source>
        <dbReference type="ARBA" id="ARBA00022989"/>
    </source>
</evidence>
<name>A0A397TMU4_9GLOM</name>
<evidence type="ECO:0000256" key="5">
    <source>
        <dbReference type="ARBA" id="ARBA00022927"/>
    </source>
</evidence>
<reference evidence="11 12" key="1">
    <citation type="submission" date="2018-06" db="EMBL/GenBank/DDBJ databases">
        <title>Comparative genomics reveals the genomic features of Rhizophagus irregularis, R. cerebriforme, R. diaphanum and Gigaspora rosea, and their symbiotic lifestyle signature.</title>
        <authorList>
            <person name="Morin E."/>
            <person name="San Clemente H."/>
            <person name="Chen E.C.H."/>
            <person name="De La Providencia I."/>
            <person name="Hainaut M."/>
            <person name="Kuo A."/>
            <person name="Kohler A."/>
            <person name="Murat C."/>
            <person name="Tang N."/>
            <person name="Roy S."/>
            <person name="Loubradou J."/>
            <person name="Henrissat B."/>
            <person name="Grigoriev I.V."/>
            <person name="Corradi N."/>
            <person name="Roux C."/>
            <person name="Martin F.M."/>
        </authorList>
    </citation>
    <scope>NUCLEOTIDE SEQUENCE [LARGE SCALE GENOMIC DNA]</scope>
    <source>
        <strain evidence="11 12">DAOM 227022</strain>
    </source>
</reference>
<keyword evidence="12" id="KW-1185">Reference proteome</keyword>
<evidence type="ECO:0000256" key="3">
    <source>
        <dbReference type="ARBA" id="ARBA00022692"/>
    </source>
</evidence>
<keyword evidence="6 10" id="KW-1133">Transmembrane helix</keyword>
<evidence type="ECO:0000256" key="7">
    <source>
        <dbReference type="ARBA" id="ARBA00023128"/>
    </source>
</evidence>
<evidence type="ECO:0000256" key="2">
    <source>
        <dbReference type="ARBA" id="ARBA00022448"/>
    </source>
</evidence>
<keyword evidence="2" id="KW-0813">Transport</keyword>
<comment type="caution">
    <text evidence="11">The sequence shown here is derived from an EMBL/GenBank/DDBJ whole genome shotgun (WGS) entry which is preliminary data.</text>
</comment>
<keyword evidence="7" id="KW-0496">Mitochondrion</keyword>
<evidence type="ECO:0000313" key="11">
    <source>
        <dbReference type="EMBL" id="RIA96351.1"/>
    </source>
</evidence>
<evidence type="ECO:0000256" key="1">
    <source>
        <dbReference type="ARBA" id="ARBA00004572"/>
    </source>
</evidence>
<keyword evidence="5" id="KW-0653">Protein transport</keyword>
<dbReference type="OrthoDB" id="2101782at2759"/>
<proteinExistence type="inferred from homology"/>